<evidence type="ECO:0000313" key="2">
    <source>
        <dbReference type="EMBL" id="KAJ5097254.1"/>
    </source>
</evidence>
<dbReference type="OrthoDB" id="428260at2759"/>
<dbReference type="Proteomes" id="UP001149165">
    <property type="component" value="Unassembled WGS sequence"/>
</dbReference>
<dbReference type="InterPro" id="IPR002575">
    <property type="entry name" value="Aminoglycoside_PTrfase"/>
</dbReference>
<dbReference type="PANTHER" id="PTHR21310">
    <property type="entry name" value="AMINOGLYCOSIDE PHOSPHOTRANSFERASE-RELATED-RELATED"/>
    <property type="match status" value="1"/>
</dbReference>
<dbReference type="EMBL" id="JAPQKH010000005">
    <property type="protein sequence ID" value="KAJ5097254.1"/>
    <property type="molecule type" value="Genomic_DNA"/>
</dbReference>
<dbReference type="SUPFAM" id="SSF56112">
    <property type="entry name" value="Protein kinase-like (PK-like)"/>
    <property type="match status" value="1"/>
</dbReference>
<dbReference type="Gene3D" id="3.90.1200.10">
    <property type="match status" value="1"/>
</dbReference>
<name>A0A9W9FBR9_9EURO</name>
<feature type="domain" description="Aminoglycoside phosphotransferase" evidence="1">
    <location>
        <begin position="63"/>
        <end position="305"/>
    </location>
</feature>
<dbReference type="InterPro" id="IPR011009">
    <property type="entry name" value="Kinase-like_dom_sf"/>
</dbReference>
<dbReference type="InterPro" id="IPR051678">
    <property type="entry name" value="AGP_Transferase"/>
</dbReference>
<keyword evidence="3" id="KW-1185">Reference proteome</keyword>
<evidence type="ECO:0000259" key="1">
    <source>
        <dbReference type="Pfam" id="PF01636"/>
    </source>
</evidence>
<sequence>MSVSNNYLPPALNADLITQLILSLGLPHPVSVEPLKVSAAFHSIYLIQFPNTAASKIDARPNTDGTATLVLRVSGRQLPRIKTQNEVGAMTWVRRNTRIPVPNIIRYDSSENNIIKHEFTLLEKAPGVSADQVYHTLSEEARTKMIHQLVDYLAELHSLPWKDGYVGGLVLSNDQIVQGPPIEENFWQIPDIDKYWNGPTEGETLETLNPLALHGYPDYVSFIVASLKCYIHAIETHPSLETYRDLLPRIMRFIDILQKPENAKELNQVAYVMAHKDMHFANIMCDPEHPDCPITAILDWEFSGVVPEPRWNPPRAFLWNYQTTPEAKAEQSRMENIFEETCRKKGFERILKETKLSPRQEDMQIAVNHIRAIVEVCPRGQAKDRVAAWRATAEKAMRSFGA</sequence>
<organism evidence="2 3">
    <name type="scientific">Penicillium angulare</name>
    <dbReference type="NCBI Taxonomy" id="116970"/>
    <lineage>
        <taxon>Eukaryota</taxon>
        <taxon>Fungi</taxon>
        <taxon>Dikarya</taxon>
        <taxon>Ascomycota</taxon>
        <taxon>Pezizomycotina</taxon>
        <taxon>Eurotiomycetes</taxon>
        <taxon>Eurotiomycetidae</taxon>
        <taxon>Eurotiales</taxon>
        <taxon>Aspergillaceae</taxon>
        <taxon>Penicillium</taxon>
    </lineage>
</organism>
<reference evidence="2" key="2">
    <citation type="journal article" date="2023" name="IMA Fungus">
        <title>Comparative genomic study of the Penicillium genus elucidates a diverse pangenome and 15 lateral gene transfer events.</title>
        <authorList>
            <person name="Petersen C."/>
            <person name="Sorensen T."/>
            <person name="Nielsen M.R."/>
            <person name="Sondergaard T.E."/>
            <person name="Sorensen J.L."/>
            <person name="Fitzpatrick D.A."/>
            <person name="Frisvad J.C."/>
            <person name="Nielsen K.L."/>
        </authorList>
    </citation>
    <scope>NUCLEOTIDE SEQUENCE</scope>
    <source>
        <strain evidence="2">IBT 30069</strain>
    </source>
</reference>
<proteinExistence type="predicted"/>
<protein>
    <recommendedName>
        <fullName evidence="1">Aminoglycoside phosphotransferase domain-containing protein</fullName>
    </recommendedName>
</protein>
<dbReference type="Pfam" id="PF01636">
    <property type="entry name" value="APH"/>
    <property type="match status" value="1"/>
</dbReference>
<comment type="caution">
    <text evidence="2">The sequence shown here is derived from an EMBL/GenBank/DDBJ whole genome shotgun (WGS) entry which is preliminary data.</text>
</comment>
<accession>A0A9W9FBR9</accession>
<dbReference type="AlphaFoldDB" id="A0A9W9FBR9"/>
<dbReference type="PANTHER" id="PTHR21310:SF15">
    <property type="entry name" value="AMINOGLYCOSIDE PHOSPHOTRANSFERASE DOMAIN-CONTAINING PROTEIN"/>
    <property type="match status" value="1"/>
</dbReference>
<gene>
    <name evidence="2" type="ORF">N7456_007975</name>
</gene>
<reference evidence="2" key="1">
    <citation type="submission" date="2022-11" db="EMBL/GenBank/DDBJ databases">
        <authorList>
            <person name="Petersen C."/>
        </authorList>
    </citation>
    <scope>NUCLEOTIDE SEQUENCE</scope>
    <source>
        <strain evidence="2">IBT 30069</strain>
    </source>
</reference>
<evidence type="ECO:0000313" key="3">
    <source>
        <dbReference type="Proteomes" id="UP001149165"/>
    </source>
</evidence>